<keyword evidence="2" id="KW-0813">Transport</keyword>
<feature type="transmembrane region" description="Helical" evidence="9">
    <location>
        <begin position="339"/>
        <end position="363"/>
    </location>
</feature>
<evidence type="ECO:0000256" key="3">
    <source>
        <dbReference type="ARBA" id="ARBA00022475"/>
    </source>
</evidence>
<keyword evidence="5 9" id="KW-0812">Transmembrane</keyword>
<comment type="subcellular location">
    <subcellularLocation>
        <location evidence="1">Cell membrane</location>
        <topology evidence="1">Multi-pass membrane protein</topology>
    </subcellularLocation>
</comment>
<evidence type="ECO:0000256" key="8">
    <source>
        <dbReference type="ARBA" id="ARBA00023180"/>
    </source>
</evidence>
<dbReference type="GO" id="GO:0022857">
    <property type="term" value="F:transmembrane transporter activity"/>
    <property type="evidence" value="ECO:0007669"/>
    <property type="project" value="InterPro"/>
</dbReference>
<evidence type="ECO:0000313" key="13">
    <source>
        <dbReference type="Proteomes" id="UP001162156"/>
    </source>
</evidence>
<dbReference type="Pfam" id="PF00083">
    <property type="entry name" value="Sugar_tr"/>
    <property type="match status" value="1"/>
</dbReference>
<feature type="transmembrane region" description="Helical" evidence="9">
    <location>
        <begin position="239"/>
        <end position="260"/>
    </location>
</feature>
<keyword evidence="4" id="KW-0762">Sugar transport</keyword>
<dbReference type="PANTHER" id="PTHR48021:SF46">
    <property type="entry name" value="MAJOR FACILITATOR SUPERFAMILY (MFS) PROFILE DOMAIN-CONTAINING PROTEIN"/>
    <property type="match status" value="1"/>
</dbReference>
<dbReference type="PANTHER" id="PTHR48021">
    <property type="match status" value="1"/>
</dbReference>
<feature type="transmembrane region" description="Helical" evidence="9">
    <location>
        <begin position="156"/>
        <end position="177"/>
    </location>
</feature>
<evidence type="ECO:0000259" key="11">
    <source>
        <dbReference type="PROSITE" id="PS50850"/>
    </source>
</evidence>
<dbReference type="SUPFAM" id="SSF103473">
    <property type="entry name" value="MFS general substrate transporter"/>
    <property type="match status" value="1"/>
</dbReference>
<dbReference type="PROSITE" id="PS00216">
    <property type="entry name" value="SUGAR_TRANSPORT_1"/>
    <property type="match status" value="2"/>
</dbReference>
<comment type="caution">
    <text evidence="12">The sequence shown here is derived from an EMBL/GenBank/DDBJ whole genome shotgun (WGS) entry which is preliminary data.</text>
</comment>
<evidence type="ECO:0000256" key="10">
    <source>
        <dbReference type="SAM" id="SignalP"/>
    </source>
</evidence>
<feature type="domain" description="Major facilitator superfamily (MFS) profile" evidence="11">
    <location>
        <begin position="2"/>
        <end position="372"/>
    </location>
</feature>
<evidence type="ECO:0000256" key="5">
    <source>
        <dbReference type="ARBA" id="ARBA00022692"/>
    </source>
</evidence>
<feature type="transmembrane region" description="Helical" evidence="9">
    <location>
        <begin position="74"/>
        <end position="91"/>
    </location>
</feature>
<dbReference type="AlphaFoldDB" id="A0AAV8XHZ3"/>
<keyword evidence="13" id="KW-1185">Reference proteome</keyword>
<evidence type="ECO:0000256" key="2">
    <source>
        <dbReference type="ARBA" id="ARBA00022448"/>
    </source>
</evidence>
<evidence type="ECO:0000256" key="4">
    <source>
        <dbReference type="ARBA" id="ARBA00022597"/>
    </source>
</evidence>
<evidence type="ECO:0000313" key="12">
    <source>
        <dbReference type="EMBL" id="KAJ8938234.1"/>
    </source>
</evidence>
<feature type="transmembrane region" description="Helical" evidence="9">
    <location>
        <begin position="131"/>
        <end position="150"/>
    </location>
</feature>
<protein>
    <recommendedName>
        <fullName evidence="11">Major facilitator superfamily (MFS) profile domain-containing protein</fullName>
    </recommendedName>
</protein>
<name>A0AAV8XHZ3_9CUCU</name>
<proteinExistence type="predicted"/>
<feature type="transmembrane region" description="Helical" evidence="9">
    <location>
        <begin position="272"/>
        <end position="294"/>
    </location>
</feature>
<keyword evidence="6 9" id="KW-1133">Transmembrane helix</keyword>
<dbReference type="InterPro" id="IPR020846">
    <property type="entry name" value="MFS_dom"/>
</dbReference>
<dbReference type="InterPro" id="IPR005828">
    <property type="entry name" value="MFS_sugar_transport-like"/>
</dbReference>
<dbReference type="FunFam" id="1.20.1250.20:FF:000218">
    <property type="entry name" value="facilitated trehalose transporter Tret1"/>
    <property type="match status" value="1"/>
</dbReference>
<keyword evidence="8" id="KW-0325">Glycoprotein</keyword>
<accession>A0AAV8XHZ3</accession>
<organism evidence="12 13">
    <name type="scientific">Rhamnusium bicolor</name>
    <dbReference type="NCBI Taxonomy" id="1586634"/>
    <lineage>
        <taxon>Eukaryota</taxon>
        <taxon>Metazoa</taxon>
        <taxon>Ecdysozoa</taxon>
        <taxon>Arthropoda</taxon>
        <taxon>Hexapoda</taxon>
        <taxon>Insecta</taxon>
        <taxon>Pterygota</taxon>
        <taxon>Neoptera</taxon>
        <taxon>Endopterygota</taxon>
        <taxon>Coleoptera</taxon>
        <taxon>Polyphaga</taxon>
        <taxon>Cucujiformia</taxon>
        <taxon>Chrysomeloidea</taxon>
        <taxon>Cerambycidae</taxon>
        <taxon>Lepturinae</taxon>
        <taxon>Rhagiini</taxon>
        <taxon>Rhamnusium</taxon>
    </lineage>
</organism>
<feature type="transmembrane region" description="Helical" evidence="9">
    <location>
        <begin position="97"/>
        <end position="119"/>
    </location>
</feature>
<keyword evidence="7 9" id="KW-0472">Membrane</keyword>
<feature type="transmembrane region" description="Helical" evidence="9">
    <location>
        <begin position="7"/>
        <end position="30"/>
    </location>
</feature>
<keyword evidence="10" id="KW-0732">Signal</keyword>
<reference evidence="12" key="1">
    <citation type="journal article" date="2023" name="Insect Mol. Biol.">
        <title>Genome sequencing provides insights into the evolution of gene families encoding plant cell wall-degrading enzymes in longhorned beetles.</title>
        <authorList>
            <person name="Shin N.R."/>
            <person name="Okamura Y."/>
            <person name="Kirsch R."/>
            <person name="Pauchet Y."/>
        </authorList>
    </citation>
    <scope>NUCLEOTIDE SEQUENCE</scope>
    <source>
        <strain evidence="12">RBIC_L_NR</strain>
    </source>
</reference>
<dbReference type="InterPro" id="IPR003663">
    <property type="entry name" value="Sugar/inositol_transpt"/>
</dbReference>
<sequence length="372" mass="41435">MLKLIYMLTNLMAVSDGMTVGWTSPMIPYFLSEKSHIKMTKHEAEWLETWLLIGSICGLPVTIYFVDKIGRKKSLLLSSFILLLPWIIIALTNKIQVIYGARVLSGIGGDMAFVAAPMYIAEIADQKIRGFLSSIIYLMMLTGVLTIYCVGPFLPFYVPSVIGATLLLVELIVFSLLPETPYYLIFNDRIEEAKRSLQKFRPHRSVDKELSEITEAVERQKSEKGRPQDIIFVKSNRKAMLIMTVLNAAQQLSSINVILMNMHTILESAGSVYIGSSMAAIMFAAFMFIAAIAASFSIDKFGRKKLLIISSILTGICLLSLAIYFNLKNTGYDVLSISWIPIVSVMIYASVFKFGLGMVPIVITAEIFASKN</sequence>
<feature type="transmembrane region" description="Helical" evidence="9">
    <location>
        <begin position="50"/>
        <end position="67"/>
    </location>
</feature>
<dbReference type="GO" id="GO:0005886">
    <property type="term" value="C:plasma membrane"/>
    <property type="evidence" value="ECO:0007669"/>
    <property type="project" value="UniProtKB-SubCell"/>
</dbReference>
<gene>
    <name evidence="12" type="ORF">NQ314_011563</name>
</gene>
<dbReference type="PRINTS" id="PR00171">
    <property type="entry name" value="SUGRTRNSPORT"/>
</dbReference>
<dbReference type="PROSITE" id="PS50850">
    <property type="entry name" value="MFS"/>
    <property type="match status" value="1"/>
</dbReference>
<evidence type="ECO:0000256" key="6">
    <source>
        <dbReference type="ARBA" id="ARBA00022989"/>
    </source>
</evidence>
<evidence type="ECO:0000256" key="7">
    <source>
        <dbReference type="ARBA" id="ARBA00023136"/>
    </source>
</evidence>
<dbReference type="EMBL" id="JANEYF010003213">
    <property type="protein sequence ID" value="KAJ8938234.1"/>
    <property type="molecule type" value="Genomic_DNA"/>
</dbReference>
<keyword evidence="3" id="KW-1003">Cell membrane</keyword>
<dbReference type="Proteomes" id="UP001162156">
    <property type="component" value="Unassembled WGS sequence"/>
</dbReference>
<evidence type="ECO:0000256" key="1">
    <source>
        <dbReference type="ARBA" id="ARBA00004651"/>
    </source>
</evidence>
<dbReference type="InterPro" id="IPR050549">
    <property type="entry name" value="MFS_Trehalose_Transporter"/>
</dbReference>
<evidence type="ECO:0000256" key="9">
    <source>
        <dbReference type="SAM" id="Phobius"/>
    </source>
</evidence>
<dbReference type="InterPro" id="IPR036259">
    <property type="entry name" value="MFS_trans_sf"/>
</dbReference>
<feature type="transmembrane region" description="Helical" evidence="9">
    <location>
        <begin position="306"/>
        <end position="327"/>
    </location>
</feature>
<feature type="signal peptide" evidence="10">
    <location>
        <begin position="1"/>
        <end position="17"/>
    </location>
</feature>
<dbReference type="InterPro" id="IPR005829">
    <property type="entry name" value="Sugar_transporter_CS"/>
</dbReference>
<feature type="chain" id="PRO_5043451573" description="Major facilitator superfamily (MFS) profile domain-containing protein" evidence="10">
    <location>
        <begin position="18"/>
        <end position="372"/>
    </location>
</feature>
<dbReference type="Gene3D" id="1.20.1250.20">
    <property type="entry name" value="MFS general substrate transporter like domains"/>
    <property type="match status" value="1"/>
</dbReference>